<gene>
    <name evidence="2" type="ORF">OXX778_LOCUS4503</name>
</gene>
<feature type="compositionally biased region" description="Polar residues" evidence="1">
    <location>
        <begin position="44"/>
        <end position="60"/>
    </location>
</feature>
<name>A0A813Q5R2_9BILA</name>
<sequence length="90" mass="10478">MRNKKETFRIQDLIVYAECKNARYDSNHSIIILNHILSNQINGGYNQPNPGFSKANSSCNQQPGLSTQQQKQQTQRNKIMLVKRIRQQNF</sequence>
<proteinExistence type="predicted"/>
<dbReference type="AlphaFoldDB" id="A0A813Q5R2"/>
<protein>
    <submittedName>
        <fullName evidence="2">Uncharacterized protein</fullName>
    </submittedName>
</protein>
<feature type="region of interest" description="Disordered" evidence="1">
    <location>
        <begin position="44"/>
        <end position="77"/>
    </location>
</feature>
<comment type="caution">
    <text evidence="2">The sequence shown here is derived from an EMBL/GenBank/DDBJ whole genome shotgun (WGS) entry which is preliminary data.</text>
</comment>
<keyword evidence="3" id="KW-1185">Reference proteome</keyword>
<evidence type="ECO:0000313" key="2">
    <source>
        <dbReference type="EMBL" id="CAF0762377.1"/>
    </source>
</evidence>
<evidence type="ECO:0000256" key="1">
    <source>
        <dbReference type="SAM" id="MobiDB-lite"/>
    </source>
</evidence>
<dbReference type="EMBL" id="CAJNOC010000444">
    <property type="protein sequence ID" value="CAF0762377.1"/>
    <property type="molecule type" value="Genomic_DNA"/>
</dbReference>
<evidence type="ECO:0000313" key="3">
    <source>
        <dbReference type="Proteomes" id="UP000663879"/>
    </source>
</evidence>
<dbReference type="Proteomes" id="UP000663879">
    <property type="component" value="Unassembled WGS sequence"/>
</dbReference>
<reference evidence="2" key="1">
    <citation type="submission" date="2021-02" db="EMBL/GenBank/DDBJ databases">
        <authorList>
            <person name="Nowell W R."/>
        </authorList>
    </citation>
    <scope>NUCLEOTIDE SEQUENCE</scope>
    <source>
        <strain evidence="2">Ploen Becks lab</strain>
    </source>
</reference>
<accession>A0A813Q5R2</accession>
<feature type="compositionally biased region" description="Low complexity" evidence="1">
    <location>
        <begin position="61"/>
        <end position="75"/>
    </location>
</feature>
<organism evidence="2 3">
    <name type="scientific">Brachionus calyciflorus</name>
    <dbReference type="NCBI Taxonomy" id="104777"/>
    <lineage>
        <taxon>Eukaryota</taxon>
        <taxon>Metazoa</taxon>
        <taxon>Spiralia</taxon>
        <taxon>Gnathifera</taxon>
        <taxon>Rotifera</taxon>
        <taxon>Eurotatoria</taxon>
        <taxon>Monogononta</taxon>
        <taxon>Pseudotrocha</taxon>
        <taxon>Ploima</taxon>
        <taxon>Brachionidae</taxon>
        <taxon>Brachionus</taxon>
    </lineage>
</organism>